<sequence length="139" mass="16184">MKQFIHSEEQIDEHFTLMANRCKAFWNWQENPVMEIEVRPSRSKRNLDQNALFWAWMEALSAYFTKNGRLLTKDDAHDLMCHKFLGYQTKAIGQTEVTKMKTTTSPRLSVGEFSHFMSEIDAWAADKGCLLPTPADCEY</sequence>
<name>X0YMG8_9ZZZZ</name>
<dbReference type="AlphaFoldDB" id="X0YMG8"/>
<reference evidence="1" key="1">
    <citation type="journal article" date="2014" name="Front. Microbiol.">
        <title>High frequency of phylogenetically diverse reductive dehalogenase-homologous genes in deep subseafloor sedimentary metagenomes.</title>
        <authorList>
            <person name="Kawai M."/>
            <person name="Futagami T."/>
            <person name="Toyoda A."/>
            <person name="Takaki Y."/>
            <person name="Nishi S."/>
            <person name="Hori S."/>
            <person name="Arai W."/>
            <person name="Tsubouchi T."/>
            <person name="Morono Y."/>
            <person name="Uchiyama I."/>
            <person name="Ito T."/>
            <person name="Fujiyama A."/>
            <person name="Inagaki F."/>
            <person name="Takami H."/>
        </authorList>
    </citation>
    <scope>NUCLEOTIDE SEQUENCE</scope>
    <source>
        <strain evidence="1">Expedition CK06-06</strain>
    </source>
</reference>
<organism evidence="1">
    <name type="scientific">marine sediment metagenome</name>
    <dbReference type="NCBI Taxonomy" id="412755"/>
    <lineage>
        <taxon>unclassified sequences</taxon>
        <taxon>metagenomes</taxon>
        <taxon>ecological metagenomes</taxon>
    </lineage>
</organism>
<feature type="non-terminal residue" evidence="1">
    <location>
        <position position="139"/>
    </location>
</feature>
<gene>
    <name evidence="1" type="ORF">S01H1_83799</name>
</gene>
<accession>X0YMG8</accession>
<protein>
    <recommendedName>
        <fullName evidence="2">NinB family protein</fullName>
    </recommendedName>
</protein>
<dbReference type="InterPro" id="IPR036619">
    <property type="entry name" value="NinB_sf"/>
</dbReference>
<dbReference type="Pfam" id="PF05772">
    <property type="entry name" value="NinB"/>
    <property type="match status" value="1"/>
</dbReference>
<comment type="caution">
    <text evidence="1">The sequence shown here is derived from an EMBL/GenBank/DDBJ whole genome shotgun (WGS) entry which is preliminary data.</text>
</comment>
<dbReference type="EMBL" id="BARS01057046">
    <property type="protein sequence ID" value="GAG48147.1"/>
    <property type="molecule type" value="Genomic_DNA"/>
</dbReference>
<proteinExistence type="predicted"/>
<evidence type="ECO:0000313" key="1">
    <source>
        <dbReference type="EMBL" id="GAG48147.1"/>
    </source>
</evidence>
<dbReference type="InterPro" id="IPR008711">
    <property type="entry name" value="Recombinase_NinB"/>
</dbReference>
<dbReference type="Gene3D" id="1.10.3790.10">
    <property type="entry name" value="NinB"/>
    <property type="match status" value="1"/>
</dbReference>
<evidence type="ECO:0008006" key="2">
    <source>
        <dbReference type="Google" id="ProtNLM"/>
    </source>
</evidence>
<dbReference type="SUPFAM" id="SSF103370">
    <property type="entry name" value="NinB"/>
    <property type="match status" value="1"/>
</dbReference>